<evidence type="ECO:0000313" key="4">
    <source>
        <dbReference type="EMBL" id="MFD2829462.1"/>
    </source>
</evidence>
<organism evidence="4 5">
    <name type="scientific">Corticicoccus populi</name>
    <dbReference type="NCBI Taxonomy" id="1812821"/>
    <lineage>
        <taxon>Bacteria</taxon>
        <taxon>Bacillati</taxon>
        <taxon>Bacillota</taxon>
        <taxon>Bacilli</taxon>
        <taxon>Bacillales</taxon>
        <taxon>Staphylococcaceae</taxon>
        <taxon>Corticicoccus</taxon>
    </lineage>
</organism>
<dbReference type="GO" id="GO:0008168">
    <property type="term" value="F:methyltransferase activity"/>
    <property type="evidence" value="ECO:0007669"/>
    <property type="project" value="UniProtKB-KW"/>
</dbReference>
<dbReference type="PANTHER" id="PTHR43861:SF1">
    <property type="entry name" value="TRANS-ACONITATE 2-METHYLTRANSFERASE"/>
    <property type="match status" value="1"/>
</dbReference>
<dbReference type="PANTHER" id="PTHR43861">
    <property type="entry name" value="TRANS-ACONITATE 2-METHYLTRANSFERASE-RELATED"/>
    <property type="match status" value="1"/>
</dbReference>
<dbReference type="Proteomes" id="UP001597519">
    <property type="component" value="Unassembled WGS sequence"/>
</dbReference>
<dbReference type="RefSeq" id="WP_377771480.1">
    <property type="nucleotide sequence ID" value="NZ_JBHUOQ010000001.1"/>
</dbReference>
<sequence>MLDEKGFNLWADDYDKTVRLSDEKNEYPFAGYKKILNIIFNEVMTKSNSSVLDIGFGTGVLTKMLYDNGHHIDGIDFSSEMIRTAQEKMPEADLIEWDITRALPGEFLENEYDYIILTYSIHHLNDSDKIKLILHLLNHLSDNGKILIGDVAFKNMESLQTCRQNYQDYWDSDEFYIIYNDFETLLSEYGRTEFKQVSHCGGVLEIKKI</sequence>
<keyword evidence="2 4" id="KW-0808">Transferase</keyword>
<dbReference type="SUPFAM" id="SSF53335">
    <property type="entry name" value="S-adenosyl-L-methionine-dependent methyltransferases"/>
    <property type="match status" value="1"/>
</dbReference>
<comment type="caution">
    <text evidence="4">The sequence shown here is derived from an EMBL/GenBank/DDBJ whole genome shotgun (WGS) entry which is preliminary data.</text>
</comment>
<gene>
    <name evidence="4" type="ORF">ACFSX4_03215</name>
</gene>
<dbReference type="Gene3D" id="3.40.50.150">
    <property type="entry name" value="Vaccinia Virus protein VP39"/>
    <property type="match status" value="1"/>
</dbReference>
<keyword evidence="5" id="KW-1185">Reference proteome</keyword>
<dbReference type="Pfam" id="PF13649">
    <property type="entry name" value="Methyltransf_25"/>
    <property type="match status" value="1"/>
</dbReference>
<name>A0ABW5WT15_9STAP</name>
<protein>
    <submittedName>
        <fullName evidence="4">Class I SAM-dependent methyltransferase</fullName>
        <ecNumber evidence="4">2.1.-.-</ecNumber>
    </submittedName>
</protein>
<evidence type="ECO:0000259" key="3">
    <source>
        <dbReference type="Pfam" id="PF13649"/>
    </source>
</evidence>
<feature type="domain" description="Methyltransferase" evidence="3">
    <location>
        <begin position="51"/>
        <end position="144"/>
    </location>
</feature>
<evidence type="ECO:0000313" key="5">
    <source>
        <dbReference type="Proteomes" id="UP001597519"/>
    </source>
</evidence>
<reference evidence="5" key="1">
    <citation type="journal article" date="2019" name="Int. J. Syst. Evol. Microbiol.">
        <title>The Global Catalogue of Microorganisms (GCM) 10K type strain sequencing project: providing services to taxonomists for standard genome sequencing and annotation.</title>
        <authorList>
            <consortium name="The Broad Institute Genomics Platform"/>
            <consortium name="The Broad Institute Genome Sequencing Center for Infectious Disease"/>
            <person name="Wu L."/>
            <person name="Ma J."/>
        </authorList>
    </citation>
    <scope>NUCLEOTIDE SEQUENCE [LARGE SCALE GENOMIC DNA]</scope>
    <source>
        <strain evidence="5">KCTC 33575</strain>
    </source>
</reference>
<dbReference type="EC" id="2.1.-.-" evidence="4"/>
<keyword evidence="1 4" id="KW-0489">Methyltransferase</keyword>
<dbReference type="InterPro" id="IPR029063">
    <property type="entry name" value="SAM-dependent_MTases_sf"/>
</dbReference>
<dbReference type="EMBL" id="JBHUOQ010000001">
    <property type="protein sequence ID" value="MFD2829462.1"/>
    <property type="molecule type" value="Genomic_DNA"/>
</dbReference>
<dbReference type="InterPro" id="IPR041698">
    <property type="entry name" value="Methyltransf_25"/>
</dbReference>
<evidence type="ECO:0000256" key="1">
    <source>
        <dbReference type="ARBA" id="ARBA00022603"/>
    </source>
</evidence>
<dbReference type="CDD" id="cd02440">
    <property type="entry name" value="AdoMet_MTases"/>
    <property type="match status" value="1"/>
</dbReference>
<dbReference type="GO" id="GO:0032259">
    <property type="term" value="P:methylation"/>
    <property type="evidence" value="ECO:0007669"/>
    <property type="project" value="UniProtKB-KW"/>
</dbReference>
<proteinExistence type="predicted"/>
<evidence type="ECO:0000256" key="2">
    <source>
        <dbReference type="ARBA" id="ARBA00022679"/>
    </source>
</evidence>
<accession>A0ABW5WT15</accession>